<evidence type="ECO:0000256" key="4">
    <source>
        <dbReference type="ARBA" id="ARBA00022679"/>
    </source>
</evidence>
<dbReference type="GO" id="GO:0005737">
    <property type="term" value="C:cytoplasm"/>
    <property type="evidence" value="ECO:0007669"/>
    <property type="project" value="TreeGrafter"/>
</dbReference>
<keyword evidence="7 8" id="KW-0067">ATP-binding</keyword>
<evidence type="ECO:0000256" key="2">
    <source>
        <dbReference type="ARBA" id="ARBA00008867"/>
    </source>
</evidence>
<dbReference type="PANTHER" id="PTHR24058:SF22">
    <property type="entry name" value="DUAL SPECIFICITY TYROSINE-PHOSPHORYLATION-REGULATED KINASE 4"/>
    <property type="match status" value="1"/>
</dbReference>
<keyword evidence="6" id="KW-0418">Kinase</keyword>
<dbReference type="eggNOG" id="KOG0667">
    <property type="taxonomic scope" value="Eukaryota"/>
</dbReference>
<evidence type="ECO:0000259" key="10">
    <source>
        <dbReference type="PROSITE" id="PS50011"/>
    </source>
</evidence>
<dbReference type="PROSITE" id="PS00108">
    <property type="entry name" value="PROTEIN_KINASE_ST"/>
    <property type="match status" value="1"/>
</dbReference>
<dbReference type="InterPro" id="IPR017441">
    <property type="entry name" value="Protein_kinase_ATP_BS"/>
</dbReference>
<dbReference type="Pfam" id="PF00069">
    <property type="entry name" value="Pkinase"/>
    <property type="match status" value="1"/>
</dbReference>
<dbReference type="GO" id="GO:0004674">
    <property type="term" value="F:protein serine/threonine kinase activity"/>
    <property type="evidence" value="ECO:0007669"/>
    <property type="project" value="UniProtKB-KW"/>
</dbReference>
<evidence type="ECO:0000256" key="8">
    <source>
        <dbReference type="PROSITE-ProRule" id="PRU10141"/>
    </source>
</evidence>
<evidence type="ECO:0000313" key="11">
    <source>
        <dbReference type="EMBL" id="EGW32285.1"/>
    </source>
</evidence>
<dbReference type="OMA" id="FRGHMCI"/>
<dbReference type="RefSeq" id="XP_007375561.1">
    <property type="nucleotide sequence ID" value="XM_007375499.1"/>
</dbReference>
<evidence type="ECO:0000256" key="3">
    <source>
        <dbReference type="ARBA" id="ARBA00022527"/>
    </source>
</evidence>
<dbReference type="SUPFAM" id="SSF56112">
    <property type="entry name" value="Protein kinase-like (PK-like)"/>
    <property type="match status" value="1"/>
</dbReference>
<feature type="compositionally biased region" description="Low complexity" evidence="9">
    <location>
        <begin position="115"/>
        <end position="125"/>
    </location>
</feature>
<protein>
    <recommendedName>
        <fullName evidence="10">Protein kinase domain-containing protein</fullName>
    </recommendedName>
</protein>
<dbReference type="Proteomes" id="UP000000709">
    <property type="component" value="Unassembled WGS sequence"/>
</dbReference>
<dbReference type="PROSITE" id="PS50011">
    <property type="entry name" value="PROTEIN_KINASE_DOM"/>
    <property type="match status" value="1"/>
</dbReference>
<dbReference type="AlphaFoldDB" id="G3APW4"/>
<proteinExistence type="inferred from homology"/>
<dbReference type="Gene3D" id="1.10.510.10">
    <property type="entry name" value="Transferase(Phosphotransferase) domain 1"/>
    <property type="match status" value="1"/>
</dbReference>
<keyword evidence="4" id="KW-0808">Transferase</keyword>
<dbReference type="InterPro" id="IPR050494">
    <property type="entry name" value="Ser_Thr_dual-spec_kinase"/>
</dbReference>
<dbReference type="GO" id="GO:0005524">
    <property type="term" value="F:ATP binding"/>
    <property type="evidence" value="ECO:0007669"/>
    <property type="project" value="UniProtKB-UniRule"/>
</dbReference>
<dbReference type="GeneID" id="18875395"/>
<dbReference type="InParanoid" id="G3APW4"/>
<feature type="compositionally biased region" description="Polar residues" evidence="9">
    <location>
        <begin position="142"/>
        <end position="158"/>
    </location>
</feature>
<keyword evidence="12" id="KW-1185">Reference proteome</keyword>
<dbReference type="PROSITE" id="PS00107">
    <property type="entry name" value="PROTEIN_KINASE_ATP"/>
    <property type="match status" value="1"/>
</dbReference>
<evidence type="ECO:0000256" key="5">
    <source>
        <dbReference type="ARBA" id="ARBA00022741"/>
    </source>
</evidence>
<comment type="similarity">
    <text evidence="2">Belongs to the protein kinase superfamily. CMGC Ser/Thr protein kinase family. MNB/DYRK subfamily.</text>
</comment>
<dbReference type="SMART" id="SM00220">
    <property type="entry name" value="S_TKc"/>
    <property type="match status" value="1"/>
</dbReference>
<dbReference type="InterPro" id="IPR008271">
    <property type="entry name" value="Ser/Thr_kinase_AS"/>
</dbReference>
<gene>
    <name evidence="11" type="ORF">SPAPADRAFT_71739</name>
</gene>
<dbReference type="FunFam" id="1.10.510.10:FF:000624">
    <property type="entry name" value="Mitogen-activated protein kinase"/>
    <property type="match status" value="1"/>
</dbReference>
<feature type="domain" description="Protein kinase" evidence="10">
    <location>
        <begin position="333"/>
        <end position="677"/>
    </location>
</feature>
<feature type="region of interest" description="Disordered" evidence="9">
    <location>
        <begin position="1"/>
        <end position="75"/>
    </location>
</feature>
<organism evidence="12">
    <name type="scientific">Spathaspora passalidarum (strain NRRL Y-27907 / 11-Y1)</name>
    <dbReference type="NCBI Taxonomy" id="619300"/>
    <lineage>
        <taxon>Eukaryota</taxon>
        <taxon>Fungi</taxon>
        <taxon>Dikarya</taxon>
        <taxon>Ascomycota</taxon>
        <taxon>Saccharomycotina</taxon>
        <taxon>Pichiomycetes</taxon>
        <taxon>Debaryomycetaceae</taxon>
        <taxon>Spathaspora</taxon>
    </lineage>
</organism>
<evidence type="ECO:0000256" key="9">
    <source>
        <dbReference type="SAM" id="MobiDB-lite"/>
    </source>
</evidence>
<feature type="region of interest" description="Disordered" evidence="9">
    <location>
        <begin position="178"/>
        <end position="198"/>
    </location>
</feature>
<evidence type="ECO:0000256" key="1">
    <source>
        <dbReference type="ARBA" id="ARBA00006485"/>
    </source>
</evidence>
<evidence type="ECO:0000256" key="7">
    <source>
        <dbReference type="ARBA" id="ARBA00022840"/>
    </source>
</evidence>
<dbReference type="EMBL" id="GL996502">
    <property type="protein sequence ID" value="EGW32285.1"/>
    <property type="molecule type" value="Genomic_DNA"/>
</dbReference>
<dbReference type="KEGG" id="spaa:SPAPADRAFT_71739"/>
<evidence type="ECO:0000256" key="6">
    <source>
        <dbReference type="ARBA" id="ARBA00022777"/>
    </source>
</evidence>
<evidence type="ECO:0000313" key="12">
    <source>
        <dbReference type="Proteomes" id="UP000000709"/>
    </source>
</evidence>
<dbReference type="PANTHER" id="PTHR24058">
    <property type="entry name" value="DUAL SPECIFICITY PROTEIN KINASE"/>
    <property type="match status" value="1"/>
</dbReference>
<dbReference type="GO" id="GO:0005856">
    <property type="term" value="C:cytoskeleton"/>
    <property type="evidence" value="ECO:0007669"/>
    <property type="project" value="TreeGrafter"/>
</dbReference>
<dbReference type="STRING" id="619300.G3APW4"/>
<dbReference type="OrthoDB" id="9332038at2759"/>
<dbReference type="HOGENOM" id="CLU_000288_5_10_1"/>
<comment type="similarity">
    <text evidence="1">Belongs to the protein kinase superfamily. CMGC Ser/Thr protein kinase family. CDC2/CDKX subfamily.</text>
</comment>
<accession>G3APW4</accession>
<dbReference type="InterPro" id="IPR000719">
    <property type="entry name" value="Prot_kinase_dom"/>
</dbReference>
<sequence length="678" mass="77464">MTEFEDRFSQINIGKSPTRRKKAYPQHLYPTPTRDSEPHRRTPQSTLPPTPQLSNPPHTPSRAISNELKSKSTINHQDHRIISYPMSEQQGSKKQFQFSFMRETWSSQQKKNIGPLTNTTNNPLTMSKPVVPTRKRSEQRKSSQTSRPRRLASNTVPIKLQLSQATNILSDFEISSPTKPKTKYHHPNAASPIKLPTATHFNPPTRTASNSSDNVFNRLYPKHEQEAPPRTIKRTRPKISNIPELYNILSRKQPDLFKCEDPPVLNSPIPVDQVPMNSLNIYERGEIIRKSELYYVPTECRTIDVKNSANNFGFDDNKGHYIIIPQDHINYRFQILDTLGNGSFGNVILAKDHKLNSTVAVKVINNNLNWSLQAVSEIKLLKLLNEKESNENILRYITHFNFRSHMCIATELLSLNLYTLLELTNFQGLSIDIIKIFTKQILNGIQYLHKYNIIHCDIKPENIMIKLPSTPNSTDISIKLIDFGSACYTNETSFTYIQSRFYRAPEVILGSNYNEKIDIWSFGCVITELFMGSPLFPGKSEIEQVGLILELLGSPKSGTILRMRRHLTRSHGDNHYLENSLSIPNEKQLKRTLLFKIFDINGKLNLQLVNSISAATGIKRQFKVNSRGLDIVMGLNKPGMTMSPYNKSTLLRFLGKIFIWDPIERAGASELLQEPFLL</sequence>
<name>G3APW4_SPAPN</name>
<feature type="region of interest" description="Disordered" evidence="9">
    <location>
        <begin position="106"/>
        <end position="158"/>
    </location>
</feature>
<keyword evidence="5 8" id="KW-0547">Nucleotide-binding</keyword>
<keyword evidence="3" id="KW-0723">Serine/threonine-protein kinase</keyword>
<dbReference type="GO" id="GO:0030447">
    <property type="term" value="P:filamentous growth"/>
    <property type="evidence" value="ECO:0007669"/>
    <property type="project" value="UniProtKB-ARBA"/>
</dbReference>
<reference evidence="11 12" key="1">
    <citation type="journal article" date="2011" name="Proc. Natl. Acad. Sci. U.S.A.">
        <title>Comparative genomics of xylose-fermenting fungi for enhanced biofuel production.</title>
        <authorList>
            <person name="Wohlbach D.J."/>
            <person name="Kuo A."/>
            <person name="Sato T.K."/>
            <person name="Potts K.M."/>
            <person name="Salamov A.A."/>
            <person name="LaButti K.M."/>
            <person name="Sun H."/>
            <person name="Clum A."/>
            <person name="Pangilinan J.L."/>
            <person name="Lindquist E.A."/>
            <person name="Lucas S."/>
            <person name="Lapidus A."/>
            <person name="Jin M."/>
            <person name="Gunawan C."/>
            <person name="Balan V."/>
            <person name="Dale B.E."/>
            <person name="Jeffries T.W."/>
            <person name="Zinkel R."/>
            <person name="Barry K.W."/>
            <person name="Grigoriev I.V."/>
            <person name="Gasch A.P."/>
        </authorList>
    </citation>
    <scope>NUCLEOTIDE SEQUENCE [LARGE SCALE GENOMIC DNA]</scope>
    <source>
        <strain evidence="12">NRRL Y-27907 / 11-Y1</strain>
    </source>
</reference>
<feature type="binding site" evidence="8">
    <location>
        <position position="362"/>
    </location>
    <ligand>
        <name>ATP</name>
        <dbReference type="ChEBI" id="CHEBI:30616"/>
    </ligand>
</feature>
<dbReference type="InterPro" id="IPR011009">
    <property type="entry name" value="Kinase-like_dom_sf"/>
</dbReference>
<dbReference type="Gene3D" id="3.30.200.20">
    <property type="entry name" value="Phosphorylase Kinase, domain 1"/>
    <property type="match status" value="1"/>
</dbReference>